<evidence type="ECO:0000313" key="2">
    <source>
        <dbReference type="Proteomes" id="UP000828941"/>
    </source>
</evidence>
<protein>
    <submittedName>
        <fullName evidence="1">Uncharacterized protein</fullName>
    </submittedName>
</protein>
<proteinExistence type="predicted"/>
<comment type="caution">
    <text evidence="1">The sequence shown here is derived from an EMBL/GenBank/DDBJ whole genome shotgun (WGS) entry which is preliminary data.</text>
</comment>
<dbReference type="Proteomes" id="UP000828941">
    <property type="component" value="Chromosome 8"/>
</dbReference>
<reference evidence="1 2" key="1">
    <citation type="journal article" date="2022" name="DNA Res.">
        <title>Chromosomal-level genome assembly of the orchid tree Bauhinia variegata (Leguminosae; Cercidoideae) supports the allotetraploid origin hypothesis of Bauhinia.</title>
        <authorList>
            <person name="Zhong Y."/>
            <person name="Chen Y."/>
            <person name="Zheng D."/>
            <person name="Pang J."/>
            <person name="Liu Y."/>
            <person name="Luo S."/>
            <person name="Meng S."/>
            <person name="Qian L."/>
            <person name="Wei D."/>
            <person name="Dai S."/>
            <person name="Zhou R."/>
        </authorList>
    </citation>
    <scope>NUCLEOTIDE SEQUENCE [LARGE SCALE GENOMIC DNA]</scope>
    <source>
        <strain evidence="1">BV-YZ2020</strain>
    </source>
</reference>
<sequence length="93" mass="10670">MSLGWQQALPSNFRVAHIKSKCHLACNAKRHEYGSGPHLFLFIVFSHFVFPDSPSFSPCNFNSRRKGKPRNSPIDIGGGYRFYIKYSVHWPTV</sequence>
<organism evidence="1 2">
    <name type="scientific">Bauhinia variegata</name>
    <name type="common">Purple orchid tree</name>
    <name type="synonym">Phanera variegata</name>
    <dbReference type="NCBI Taxonomy" id="167791"/>
    <lineage>
        <taxon>Eukaryota</taxon>
        <taxon>Viridiplantae</taxon>
        <taxon>Streptophyta</taxon>
        <taxon>Embryophyta</taxon>
        <taxon>Tracheophyta</taxon>
        <taxon>Spermatophyta</taxon>
        <taxon>Magnoliopsida</taxon>
        <taxon>eudicotyledons</taxon>
        <taxon>Gunneridae</taxon>
        <taxon>Pentapetalae</taxon>
        <taxon>rosids</taxon>
        <taxon>fabids</taxon>
        <taxon>Fabales</taxon>
        <taxon>Fabaceae</taxon>
        <taxon>Cercidoideae</taxon>
        <taxon>Cercideae</taxon>
        <taxon>Bauhiniinae</taxon>
        <taxon>Bauhinia</taxon>
    </lineage>
</organism>
<dbReference type="EMBL" id="CM039433">
    <property type="protein sequence ID" value="KAI4327241.1"/>
    <property type="molecule type" value="Genomic_DNA"/>
</dbReference>
<keyword evidence="2" id="KW-1185">Reference proteome</keyword>
<gene>
    <name evidence="1" type="ORF">L6164_019726</name>
</gene>
<evidence type="ECO:0000313" key="1">
    <source>
        <dbReference type="EMBL" id="KAI4327241.1"/>
    </source>
</evidence>
<accession>A0ACB9MW75</accession>
<name>A0ACB9MW75_BAUVA</name>